<dbReference type="NCBIfam" id="TIGR04371">
    <property type="entry name" value="methyltran_NanM"/>
    <property type="match status" value="1"/>
</dbReference>
<dbReference type="Gene3D" id="3.40.50.150">
    <property type="entry name" value="Vaccinia Virus protein VP39"/>
    <property type="match status" value="1"/>
</dbReference>
<dbReference type="InterPro" id="IPR029063">
    <property type="entry name" value="SAM-dependent_MTases_sf"/>
</dbReference>
<sequence length="300" mass="33315">MPAANWDADISNDYLRCYKLLATLTQQEIELLRFRSQNFSGNNLTKMAPGVGTSGTDPVADDLETRWTNQTRDQLITHWEALTNNIPSQFVLNAPNILGECGWWWKGRIVNSDVVNYQERMSLMALSGILDRFSGRSPRILEIGGGYGALCLGLLNAVKPTQYVICDLPESLLFSGLYLTAALDRETRLLDADKSIAQESSGEVCLLPNYLAQTHIPRQQFDLVINTLSMSEMSPHQVKTYAELISTSIGSSGVFFEQNHDNKPVGLIDCKDYLGSFFSKVAFIEAPIPVVRGKAAVWSN</sequence>
<dbReference type="GO" id="GO:0008168">
    <property type="term" value="F:methyltransferase activity"/>
    <property type="evidence" value="ECO:0007669"/>
    <property type="project" value="UniProtKB-KW"/>
</dbReference>
<evidence type="ECO:0000313" key="1">
    <source>
        <dbReference type="EMBL" id="TWI05184.1"/>
    </source>
</evidence>
<comment type="caution">
    <text evidence="1">The sequence shown here is derived from an EMBL/GenBank/DDBJ whole genome shotgun (WGS) entry which is preliminary data.</text>
</comment>
<dbReference type="Proteomes" id="UP000317176">
    <property type="component" value="Unassembled WGS sequence"/>
</dbReference>
<dbReference type="AlphaFoldDB" id="A0A562LCL3"/>
<evidence type="ECO:0000313" key="2">
    <source>
        <dbReference type="Proteomes" id="UP000317176"/>
    </source>
</evidence>
<dbReference type="InterPro" id="IPR030807">
    <property type="entry name" value="Methyltran_NanM"/>
</dbReference>
<proteinExistence type="predicted"/>
<gene>
    <name evidence="1" type="ORF">IQ17_03352</name>
</gene>
<reference evidence="1 2" key="1">
    <citation type="journal article" date="2015" name="Stand. Genomic Sci.">
        <title>Genomic Encyclopedia of Bacterial and Archaeal Type Strains, Phase III: the genomes of soil and plant-associated and newly described type strains.</title>
        <authorList>
            <person name="Whitman W.B."/>
            <person name="Woyke T."/>
            <person name="Klenk H.P."/>
            <person name="Zhou Y."/>
            <person name="Lilburn T.G."/>
            <person name="Beck B.J."/>
            <person name="De Vos P."/>
            <person name="Vandamme P."/>
            <person name="Eisen J.A."/>
            <person name="Garrity G."/>
            <person name="Hugenholtz P."/>
            <person name="Kyrpides N.C."/>
        </authorList>
    </citation>
    <scope>NUCLEOTIDE SEQUENCE [LARGE SCALE GENOMIC DNA]</scope>
    <source>
        <strain evidence="1 2">CGMCC 1.10947</strain>
    </source>
</reference>
<keyword evidence="1" id="KW-0808">Transferase</keyword>
<dbReference type="SUPFAM" id="SSF53335">
    <property type="entry name" value="S-adenosyl-L-methionine-dependent methyltransferases"/>
    <property type="match status" value="1"/>
</dbReference>
<accession>A0A562LCL3</accession>
<keyword evidence="2" id="KW-1185">Reference proteome</keyword>
<protein>
    <submittedName>
        <fullName evidence="1">Putative sugar O-methyltransferase</fullName>
    </submittedName>
</protein>
<organism evidence="1 2">
    <name type="scientific">Bradyrhizobium daqingense</name>
    <dbReference type="NCBI Taxonomy" id="993502"/>
    <lineage>
        <taxon>Bacteria</taxon>
        <taxon>Pseudomonadati</taxon>
        <taxon>Pseudomonadota</taxon>
        <taxon>Alphaproteobacteria</taxon>
        <taxon>Hyphomicrobiales</taxon>
        <taxon>Nitrobacteraceae</taxon>
        <taxon>Bradyrhizobium</taxon>
    </lineage>
</organism>
<dbReference type="GO" id="GO:0032259">
    <property type="term" value="P:methylation"/>
    <property type="evidence" value="ECO:0007669"/>
    <property type="project" value="UniProtKB-KW"/>
</dbReference>
<keyword evidence="1" id="KW-0489">Methyltransferase</keyword>
<dbReference type="EMBL" id="VLKL01000008">
    <property type="protein sequence ID" value="TWI05184.1"/>
    <property type="molecule type" value="Genomic_DNA"/>
</dbReference>
<name>A0A562LCL3_9BRAD</name>